<accession>S9V4W9</accession>
<evidence type="ECO:0000256" key="5">
    <source>
        <dbReference type="ARBA" id="ARBA00023136"/>
    </source>
</evidence>
<dbReference type="Pfam" id="PF01569">
    <property type="entry name" value="PAP2"/>
    <property type="match status" value="1"/>
</dbReference>
<sequence length="452" mass="51126">MGGSDASKLRYYAARYHAVDWLLLVAMGIIVTVIYESKQPFCRPFLWTDATISYPMKEDTFPNYSLVLMILFGLLFILLSLWCIVQPARGCLPEPLTCCGTLPCDYTNYYHRLRENLREGAAGEGGEEEEAGGGWREGSRAVAAGRGPVFQWVLMYLWGVGLQLLLVQLLKTYTGRLRPDYISRLAKVYYTPTTYHLSSAYKHNQTLPDPMHEMGFFCELMKTHPILKEGRLSFPSGHSSISFSVATLLYFFLAAHLRPYARQGSFARLIFCMLPFSFALICSVSRTRDNKHNHSDIFAGGMIGVWSAWMAFHMSFRSAGGAAELYLARSDRDVELQLFQRQIQLLMEQYQSRLSELQEPACPVPPHSRSSAATEVVVIGHEAAAAGDAPSSAAVHTRVYDLVARGLEADSSTVQWIWKKEQKKKLFFPFCLFVCCLLFLVFFFFLVVFSFL</sequence>
<dbReference type="GO" id="GO:0046839">
    <property type="term" value="P:phospholipid dephosphorylation"/>
    <property type="evidence" value="ECO:0007669"/>
    <property type="project" value="TreeGrafter"/>
</dbReference>
<keyword evidence="5 6" id="KW-0472">Membrane</keyword>
<feature type="transmembrane region" description="Helical" evidence="6">
    <location>
        <begin position="426"/>
        <end position="451"/>
    </location>
</feature>
<proteinExistence type="inferred from homology"/>
<comment type="similarity">
    <text evidence="2">Belongs to the PA-phosphatase related phosphoesterase family.</text>
</comment>
<evidence type="ECO:0000256" key="6">
    <source>
        <dbReference type="SAM" id="Phobius"/>
    </source>
</evidence>
<dbReference type="InterPro" id="IPR000326">
    <property type="entry name" value="PAP2/HPO"/>
</dbReference>
<evidence type="ECO:0000259" key="7">
    <source>
        <dbReference type="SMART" id="SM00014"/>
    </source>
</evidence>
<feature type="transmembrane region" description="Helical" evidence="6">
    <location>
        <begin position="237"/>
        <end position="254"/>
    </location>
</feature>
<dbReference type="OrthoDB" id="10030083at2759"/>
<dbReference type="Gene3D" id="1.20.144.10">
    <property type="entry name" value="Phosphatidic acid phosphatase type 2/haloperoxidase"/>
    <property type="match status" value="1"/>
</dbReference>
<feature type="transmembrane region" description="Helical" evidence="6">
    <location>
        <begin position="64"/>
        <end position="85"/>
    </location>
</feature>
<comment type="caution">
    <text evidence="8">The sequence shown here is derived from an EMBL/GenBank/DDBJ whole genome shotgun (WGS) entry which is preliminary data.</text>
</comment>
<protein>
    <submittedName>
        <fullName evidence="8">Phosphatidic acid phosphatase</fullName>
    </submittedName>
</protein>
<dbReference type="InterPro" id="IPR036938">
    <property type="entry name" value="PAP2/HPO_sf"/>
</dbReference>
<feature type="transmembrane region" description="Helical" evidence="6">
    <location>
        <begin position="266"/>
        <end position="285"/>
    </location>
</feature>
<evidence type="ECO:0000256" key="3">
    <source>
        <dbReference type="ARBA" id="ARBA00022692"/>
    </source>
</evidence>
<keyword evidence="3 6" id="KW-0812">Transmembrane</keyword>
<organism evidence="8 9">
    <name type="scientific">Strigomonas culicis</name>
    <dbReference type="NCBI Taxonomy" id="28005"/>
    <lineage>
        <taxon>Eukaryota</taxon>
        <taxon>Discoba</taxon>
        <taxon>Euglenozoa</taxon>
        <taxon>Kinetoplastea</taxon>
        <taxon>Metakinetoplastina</taxon>
        <taxon>Trypanosomatida</taxon>
        <taxon>Trypanosomatidae</taxon>
        <taxon>Strigomonadinae</taxon>
        <taxon>Strigomonas</taxon>
    </lineage>
</organism>
<dbReference type="AlphaFoldDB" id="S9V4W9"/>
<keyword evidence="4 6" id="KW-1133">Transmembrane helix</keyword>
<comment type="subcellular location">
    <subcellularLocation>
        <location evidence="1">Membrane</location>
        <topology evidence="1">Multi-pass membrane protein</topology>
    </subcellularLocation>
</comment>
<gene>
    <name evidence="8" type="ORF">STCU_00763</name>
</gene>
<evidence type="ECO:0000256" key="2">
    <source>
        <dbReference type="ARBA" id="ARBA00008816"/>
    </source>
</evidence>
<feature type="transmembrane region" description="Helical" evidence="6">
    <location>
        <begin position="149"/>
        <end position="170"/>
    </location>
</feature>
<reference evidence="8 9" key="1">
    <citation type="journal article" date="2013" name="PLoS ONE">
        <title>Predicting the Proteins of Angomonas deanei, Strigomonas culicis and Their Respective Endosymbionts Reveals New Aspects of the Trypanosomatidae Family.</title>
        <authorList>
            <person name="Motta M.C."/>
            <person name="Martins A.C."/>
            <person name="de Souza S.S."/>
            <person name="Catta-Preta C.M."/>
            <person name="Silva R."/>
            <person name="Klein C.C."/>
            <person name="de Almeida L.G."/>
            <person name="de Lima Cunha O."/>
            <person name="Ciapina L.P."/>
            <person name="Brocchi M."/>
            <person name="Colabardini A.C."/>
            <person name="de Araujo Lima B."/>
            <person name="Machado C.R."/>
            <person name="de Almeida Soares C.M."/>
            <person name="Probst C.M."/>
            <person name="de Menezes C.B."/>
            <person name="Thompson C.E."/>
            <person name="Bartholomeu D.C."/>
            <person name="Gradia D.F."/>
            <person name="Pavoni D.P."/>
            <person name="Grisard E.C."/>
            <person name="Fantinatti-Garboggini F."/>
            <person name="Marchini F.K."/>
            <person name="Rodrigues-Luiz G.F."/>
            <person name="Wagner G."/>
            <person name="Goldman G.H."/>
            <person name="Fietto J.L."/>
            <person name="Elias M.C."/>
            <person name="Goldman M.H."/>
            <person name="Sagot M.F."/>
            <person name="Pereira M."/>
            <person name="Stoco P.H."/>
            <person name="de Mendonca-Neto R.P."/>
            <person name="Teixeira S.M."/>
            <person name="Maciel T.E."/>
            <person name="de Oliveira Mendes T.A."/>
            <person name="Urmenyi T.P."/>
            <person name="de Souza W."/>
            <person name="Schenkman S."/>
            <person name="de Vasconcelos A.T."/>
        </authorList>
    </citation>
    <scope>NUCLEOTIDE SEQUENCE [LARGE SCALE GENOMIC DNA]</scope>
</reference>
<feature type="transmembrane region" description="Helical" evidence="6">
    <location>
        <begin position="12"/>
        <end position="35"/>
    </location>
</feature>
<evidence type="ECO:0000256" key="1">
    <source>
        <dbReference type="ARBA" id="ARBA00004141"/>
    </source>
</evidence>
<keyword evidence="9" id="KW-1185">Reference proteome</keyword>
<dbReference type="InterPro" id="IPR043216">
    <property type="entry name" value="PAP-like"/>
</dbReference>
<evidence type="ECO:0000313" key="9">
    <source>
        <dbReference type="Proteomes" id="UP000015354"/>
    </source>
</evidence>
<dbReference type="GO" id="GO:0016020">
    <property type="term" value="C:membrane"/>
    <property type="evidence" value="ECO:0007669"/>
    <property type="project" value="UniProtKB-SubCell"/>
</dbReference>
<feature type="transmembrane region" description="Helical" evidence="6">
    <location>
        <begin position="297"/>
        <end position="316"/>
    </location>
</feature>
<dbReference type="SUPFAM" id="SSF48317">
    <property type="entry name" value="Acid phosphatase/Vanadium-dependent haloperoxidase"/>
    <property type="match status" value="1"/>
</dbReference>
<dbReference type="PANTHER" id="PTHR10165">
    <property type="entry name" value="LIPID PHOSPHATE PHOSPHATASE"/>
    <property type="match status" value="1"/>
</dbReference>
<dbReference type="PANTHER" id="PTHR10165:SF35">
    <property type="entry name" value="RE23632P"/>
    <property type="match status" value="1"/>
</dbReference>
<dbReference type="SMART" id="SM00014">
    <property type="entry name" value="acidPPc"/>
    <property type="match status" value="1"/>
</dbReference>
<evidence type="ECO:0000256" key="4">
    <source>
        <dbReference type="ARBA" id="ARBA00022989"/>
    </source>
</evidence>
<dbReference type="EMBL" id="ATMH01000763">
    <property type="protein sequence ID" value="EPY36084.1"/>
    <property type="molecule type" value="Genomic_DNA"/>
</dbReference>
<dbReference type="GO" id="GO:0006644">
    <property type="term" value="P:phospholipid metabolic process"/>
    <property type="evidence" value="ECO:0007669"/>
    <property type="project" value="InterPro"/>
</dbReference>
<evidence type="ECO:0000313" key="8">
    <source>
        <dbReference type="EMBL" id="EPY36084.1"/>
    </source>
</evidence>
<dbReference type="Proteomes" id="UP000015354">
    <property type="component" value="Unassembled WGS sequence"/>
</dbReference>
<dbReference type="GO" id="GO:0008195">
    <property type="term" value="F:phosphatidate phosphatase activity"/>
    <property type="evidence" value="ECO:0007669"/>
    <property type="project" value="TreeGrafter"/>
</dbReference>
<feature type="domain" description="Phosphatidic acid phosphatase type 2/haloperoxidase" evidence="7">
    <location>
        <begin position="153"/>
        <end position="312"/>
    </location>
</feature>
<name>S9V4W9_9TRYP</name>